<dbReference type="AlphaFoldDB" id="A0A2P2MZ76"/>
<organism evidence="1">
    <name type="scientific">Rhizophora mucronata</name>
    <name type="common">Asiatic mangrove</name>
    <dbReference type="NCBI Taxonomy" id="61149"/>
    <lineage>
        <taxon>Eukaryota</taxon>
        <taxon>Viridiplantae</taxon>
        <taxon>Streptophyta</taxon>
        <taxon>Embryophyta</taxon>
        <taxon>Tracheophyta</taxon>
        <taxon>Spermatophyta</taxon>
        <taxon>Magnoliopsida</taxon>
        <taxon>eudicotyledons</taxon>
        <taxon>Gunneridae</taxon>
        <taxon>Pentapetalae</taxon>
        <taxon>rosids</taxon>
        <taxon>fabids</taxon>
        <taxon>Malpighiales</taxon>
        <taxon>Rhizophoraceae</taxon>
        <taxon>Rhizophora</taxon>
    </lineage>
</organism>
<dbReference type="EMBL" id="GGEC01055029">
    <property type="protein sequence ID" value="MBX35513.1"/>
    <property type="molecule type" value="Transcribed_RNA"/>
</dbReference>
<evidence type="ECO:0000313" key="1">
    <source>
        <dbReference type="EMBL" id="MBX35513.1"/>
    </source>
</evidence>
<accession>A0A2P2MZ76</accession>
<reference evidence="1" key="1">
    <citation type="submission" date="2018-02" db="EMBL/GenBank/DDBJ databases">
        <title>Rhizophora mucronata_Transcriptome.</title>
        <authorList>
            <person name="Meera S.P."/>
            <person name="Sreeshan A."/>
            <person name="Augustine A."/>
        </authorList>
    </citation>
    <scope>NUCLEOTIDE SEQUENCE</scope>
    <source>
        <tissue evidence="1">Leaf</tissue>
    </source>
</reference>
<sequence length="29" mass="3418">MKPPHLVPRVNTPWIFSHCDLLARFLELS</sequence>
<name>A0A2P2MZ76_RHIMU</name>
<protein>
    <submittedName>
        <fullName evidence="1">Uncharacterized protein</fullName>
    </submittedName>
</protein>
<proteinExistence type="predicted"/>